<feature type="region of interest" description="Disordered" evidence="4">
    <location>
        <begin position="580"/>
        <end position="599"/>
    </location>
</feature>
<name>A0A422QCV5_9BURK</name>
<protein>
    <submittedName>
        <fullName evidence="7">General secretion pathway protein GspD</fullName>
    </submittedName>
</protein>
<feature type="compositionally biased region" description="Basic and acidic residues" evidence="4">
    <location>
        <begin position="580"/>
        <end position="591"/>
    </location>
</feature>
<dbReference type="PANTHER" id="PTHR30332">
    <property type="entry name" value="PROBABLE GENERAL SECRETION PATHWAY PROTEIN D"/>
    <property type="match status" value="1"/>
</dbReference>
<dbReference type="InterPro" id="IPR011514">
    <property type="entry name" value="Secretin_N_2"/>
</dbReference>
<dbReference type="PRINTS" id="PR00811">
    <property type="entry name" value="BCTERIALGSPD"/>
</dbReference>
<dbReference type="Pfam" id="PF00263">
    <property type="entry name" value="Secretin"/>
    <property type="match status" value="1"/>
</dbReference>
<dbReference type="EMBL" id="JSAB01000462">
    <property type="protein sequence ID" value="RNF27812.1"/>
    <property type="molecule type" value="Genomic_DNA"/>
</dbReference>
<dbReference type="GO" id="GO:0009306">
    <property type="term" value="P:protein secretion"/>
    <property type="evidence" value="ECO:0007669"/>
    <property type="project" value="InterPro"/>
</dbReference>
<evidence type="ECO:0000256" key="2">
    <source>
        <dbReference type="ARBA" id="ARBA00023136"/>
    </source>
</evidence>
<gene>
    <name evidence="7" type="ORF">NM04_26575</name>
</gene>
<dbReference type="PANTHER" id="PTHR30332:SF17">
    <property type="entry name" value="TYPE IV PILIATION SYSTEM PROTEIN DR_0774-RELATED"/>
    <property type="match status" value="1"/>
</dbReference>
<feature type="domain" description="Secretin/TonB short N-terminal" evidence="6">
    <location>
        <begin position="101"/>
        <end position="149"/>
    </location>
</feature>
<dbReference type="SMART" id="SM00965">
    <property type="entry name" value="STN"/>
    <property type="match status" value="1"/>
</dbReference>
<dbReference type="InterPro" id="IPR004846">
    <property type="entry name" value="T2SS/T3SS_dom"/>
</dbReference>
<evidence type="ECO:0000256" key="1">
    <source>
        <dbReference type="ARBA" id="ARBA00022448"/>
    </source>
</evidence>
<comment type="caution">
    <text evidence="7">The sequence shown here is derived from an EMBL/GenBank/DDBJ whole genome shotgun (WGS) entry which is preliminary data.</text>
</comment>
<feature type="region of interest" description="Disordered" evidence="4">
    <location>
        <begin position="174"/>
        <end position="221"/>
    </location>
</feature>
<evidence type="ECO:0000256" key="3">
    <source>
        <dbReference type="ARBA" id="ARBA00023237"/>
    </source>
</evidence>
<feature type="signal peptide" evidence="5">
    <location>
        <begin position="1"/>
        <end position="27"/>
    </location>
</feature>
<keyword evidence="2" id="KW-0472">Membrane</keyword>
<evidence type="ECO:0000313" key="7">
    <source>
        <dbReference type="EMBL" id="RNF27812.1"/>
    </source>
</evidence>
<keyword evidence="5" id="KW-0732">Signal</keyword>
<dbReference type="NCBIfam" id="TIGR02519">
    <property type="entry name" value="pilus_MshL"/>
    <property type="match status" value="1"/>
</dbReference>
<dbReference type="Pfam" id="PF07655">
    <property type="entry name" value="Secretin_N_2"/>
    <property type="match status" value="1"/>
</dbReference>
<sequence>MTKFFATPCALAAALFLAGCQSAPPNATYDAIAQEMAKANAQPAPRPAVDDAVANALLPPAATLASQLPKARPALEERFNVAFNNVPAQQFFRSIVAGTRYNMLVHPDVSGNISANLKDVTLVETLEAVRDMYGYDYRIEGARISIRPLTMQTRMFQVNYLTAQRIGMSNTRVSSTSVADAGNNNNNNNNSGMGQGFGNQGGQNGQNGQNGNNPNGQLQLNSTDVQTRSDNDFWKDLKESIVAIVGTLEGGRSVVVSPQSGVLVIRAMPDELRNVDAYLKATQLSVDRQVILEAKILEVELSDSYQSGINWASFASFRGGTANRVSGGMIAPGANLAPLPYNGGQPAPINNGSGLSASTGFSLSNAATAAGSLFGFAFQTNNFAALITFLESQGSVHVLSSPRIAAVNNQKAVLKIGTDEFFVTGITNNINTTNSSTIVSPTVTVQPFFSGVVLDVTPQIDDKGNILLHVHPSVSQVTTVNKDVDLGSGGTLRLPLAASSTSELDSIVRGRDGQVVAIGGLMRQASSGDTDQLPGADKIPLLGNLFRNKARMSQKRELVVLIKPTIVEGASDWSQDMLDTGRRIEQLDPRSRGRTLGAD</sequence>
<dbReference type="Proteomes" id="UP000283254">
    <property type="component" value="Unassembled WGS sequence"/>
</dbReference>
<dbReference type="GO" id="GO:0015627">
    <property type="term" value="C:type II protein secretion system complex"/>
    <property type="evidence" value="ECO:0007669"/>
    <property type="project" value="TreeGrafter"/>
</dbReference>
<feature type="compositionally biased region" description="Low complexity" evidence="4">
    <location>
        <begin position="182"/>
        <end position="192"/>
    </location>
</feature>
<keyword evidence="1" id="KW-0813">Transport</keyword>
<evidence type="ECO:0000256" key="5">
    <source>
        <dbReference type="SAM" id="SignalP"/>
    </source>
</evidence>
<dbReference type="Gene3D" id="3.30.1370.130">
    <property type="match status" value="1"/>
</dbReference>
<dbReference type="InterPro" id="IPR013358">
    <property type="entry name" value="Pilus_biogenesis_MshL"/>
</dbReference>
<accession>A0A422QCV5</accession>
<keyword evidence="8" id="KW-1185">Reference proteome</keyword>
<proteinExistence type="predicted"/>
<dbReference type="GO" id="GO:0009297">
    <property type="term" value="P:pilus assembly"/>
    <property type="evidence" value="ECO:0007669"/>
    <property type="project" value="InterPro"/>
</dbReference>
<dbReference type="GO" id="GO:0019867">
    <property type="term" value="C:outer membrane"/>
    <property type="evidence" value="ECO:0007669"/>
    <property type="project" value="InterPro"/>
</dbReference>
<organism evidence="7 8">
    <name type="scientific">Massilia aurea</name>
    <dbReference type="NCBI Taxonomy" id="373040"/>
    <lineage>
        <taxon>Bacteria</taxon>
        <taxon>Pseudomonadati</taxon>
        <taxon>Pseudomonadota</taxon>
        <taxon>Betaproteobacteria</taxon>
        <taxon>Burkholderiales</taxon>
        <taxon>Oxalobacteraceae</taxon>
        <taxon>Telluria group</taxon>
        <taxon>Massilia</taxon>
    </lineage>
</organism>
<evidence type="ECO:0000259" key="6">
    <source>
        <dbReference type="SMART" id="SM00965"/>
    </source>
</evidence>
<feature type="chain" id="PRO_5019479958" evidence="5">
    <location>
        <begin position="28"/>
        <end position="599"/>
    </location>
</feature>
<dbReference type="RefSeq" id="WP_123072300.1">
    <property type="nucleotide sequence ID" value="NZ_JSAB01000462.1"/>
</dbReference>
<dbReference type="InterPro" id="IPR050810">
    <property type="entry name" value="Bact_Secretion_Sys_Channel"/>
</dbReference>
<dbReference type="InterPro" id="IPR001775">
    <property type="entry name" value="GspD/PilQ"/>
</dbReference>
<reference evidence="7" key="1">
    <citation type="submission" date="2014-10" db="EMBL/GenBank/DDBJ databases">
        <title>Massilia sp. genome.</title>
        <authorList>
            <person name="Xu B."/>
            <person name="Dai L."/>
            <person name="Huang Z."/>
        </authorList>
    </citation>
    <scope>NUCLEOTIDE SEQUENCE [LARGE SCALE GENOMIC DNA]</scope>
    <source>
        <strain evidence="7">CFS-1</strain>
    </source>
</reference>
<dbReference type="OrthoDB" id="9779724at2"/>
<evidence type="ECO:0000256" key="4">
    <source>
        <dbReference type="SAM" id="MobiDB-lite"/>
    </source>
</evidence>
<evidence type="ECO:0000313" key="8">
    <source>
        <dbReference type="Proteomes" id="UP000283254"/>
    </source>
</evidence>
<dbReference type="InterPro" id="IPR011662">
    <property type="entry name" value="Secretin/TonB_short_N"/>
</dbReference>
<feature type="compositionally biased region" description="Low complexity" evidence="4">
    <location>
        <begin position="206"/>
        <end position="221"/>
    </location>
</feature>
<keyword evidence="3" id="KW-0998">Cell outer membrane</keyword>
<dbReference type="PROSITE" id="PS51257">
    <property type="entry name" value="PROKAR_LIPOPROTEIN"/>
    <property type="match status" value="1"/>
</dbReference>
<feature type="compositionally biased region" description="Gly residues" evidence="4">
    <location>
        <begin position="193"/>
        <end position="205"/>
    </location>
</feature>
<dbReference type="AlphaFoldDB" id="A0A422QCV5"/>